<keyword evidence="2" id="KW-1185">Reference proteome</keyword>
<sequence>MPLSIFCPHHCHICPLAPIRQMAVSFVSVNGAKSSSLSSRSGRGAMLSRPLSVDQSSLHNKLCFLGWNYL</sequence>
<gene>
    <name evidence="1" type="ordered locus">DP2290</name>
</gene>
<protein>
    <submittedName>
        <fullName evidence="1">Uncharacterized protein</fullName>
    </submittedName>
</protein>
<evidence type="ECO:0000313" key="1">
    <source>
        <dbReference type="EMBL" id="CAG37019.1"/>
    </source>
</evidence>
<dbReference type="KEGG" id="dps:DP2290"/>
<organism evidence="1 2">
    <name type="scientific">Desulfotalea psychrophila (strain LSv54 / DSM 12343)</name>
    <dbReference type="NCBI Taxonomy" id="177439"/>
    <lineage>
        <taxon>Bacteria</taxon>
        <taxon>Pseudomonadati</taxon>
        <taxon>Thermodesulfobacteriota</taxon>
        <taxon>Desulfobulbia</taxon>
        <taxon>Desulfobulbales</taxon>
        <taxon>Desulfocapsaceae</taxon>
        <taxon>Desulfotalea</taxon>
    </lineage>
</organism>
<evidence type="ECO:0000313" key="2">
    <source>
        <dbReference type="Proteomes" id="UP000000602"/>
    </source>
</evidence>
<dbReference type="Proteomes" id="UP000000602">
    <property type="component" value="Chromosome"/>
</dbReference>
<dbReference type="AlphaFoldDB" id="Q6AKV6"/>
<dbReference type="HOGENOM" id="CLU_2751251_0_0_7"/>
<accession>Q6AKV6</accession>
<dbReference type="EMBL" id="CR522870">
    <property type="protein sequence ID" value="CAG37019.1"/>
    <property type="molecule type" value="Genomic_DNA"/>
</dbReference>
<reference evidence="2" key="1">
    <citation type="journal article" date="2004" name="Environ. Microbiol.">
        <title>The genome of Desulfotalea psychrophila, a sulfate-reducing bacterium from permanently cold Arctic sediments.</title>
        <authorList>
            <person name="Rabus R."/>
            <person name="Ruepp A."/>
            <person name="Frickey T."/>
            <person name="Rattei T."/>
            <person name="Fartmann B."/>
            <person name="Stark M."/>
            <person name="Bauer M."/>
            <person name="Zibat A."/>
            <person name="Lombardot T."/>
            <person name="Becker I."/>
            <person name="Amann J."/>
            <person name="Gellner K."/>
            <person name="Teeling H."/>
            <person name="Leuschner W.D."/>
            <person name="Gloeckner F.-O."/>
            <person name="Lupas A.N."/>
            <person name="Amann R."/>
            <person name="Klenk H.-P."/>
        </authorList>
    </citation>
    <scope>NUCLEOTIDE SEQUENCE [LARGE SCALE GENOMIC DNA]</scope>
    <source>
        <strain evidence="2">DSM 12343 / LSv54</strain>
    </source>
</reference>
<name>Q6AKV6_DESPS</name>
<proteinExistence type="predicted"/>